<dbReference type="InterPro" id="IPR013986">
    <property type="entry name" value="DExx_box_DNA_helicase_dom_sf"/>
</dbReference>
<dbReference type="PANTHER" id="PTHR11070:SF48">
    <property type="entry name" value="ATP-DEPENDENT HELICASE_NUCLEASE SUBUNIT A"/>
    <property type="match status" value="1"/>
</dbReference>
<keyword evidence="9" id="KW-0238">DNA-binding</keyword>
<evidence type="ECO:0000256" key="9">
    <source>
        <dbReference type="ARBA" id="ARBA00023125"/>
    </source>
</evidence>
<feature type="domain" description="UvrD-like helicase C-terminal" evidence="17">
    <location>
        <begin position="311"/>
        <end position="610"/>
    </location>
</feature>
<evidence type="ECO:0000256" key="1">
    <source>
        <dbReference type="ARBA" id="ARBA00009922"/>
    </source>
</evidence>
<dbReference type="GO" id="GO:0005829">
    <property type="term" value="C:cytosol"/>
    <property type="evidence" value="ECO:0007669"/>
    <property type="project" value="TreeGrafter"/>
</dbReference>
<protein>
    <recommendedName>
        <fullName evidence="13">DNA 3'-5' helicase</fullName>
        <ecNumber evidence="13">5.6.2.4</ecNumber>
    </recommendedName>
</protein>
<dbReference type="GO" id="GO:0043138">
    <property type="term" value="F:3'-5' DNA helicase activity"/>
    <property type="evidence" value="ECO:0007669"/>
    <property type="project" value="UniProtKB-EC"/>
</dbReference>
<evidence type="ECO:0000256" key="3">
    <source>
        <dbReference type="ARBA" id="ARBA00022741"/>
    </source>
</evidence>
<dbReference type="PROSITE" id="PS51217">
    <property type="entry name" value="UVRD_HELICASE_CTER"/>
    <property type="match status" value="1"/>
</dbReference>
<evidence type="ECO:0000256" key="14">
    <source>
        <dbReference type="ARBA" id="ARBA00048988"/>
    </source>
</evidence>
<keyword evidence="6 15" id="KW-0347">Helicase</keyword>
<keyword evidence="2" id="KW-0540">Nuclease</keyword>
<evidence type="ECO:0000256" key="8">
    <source>
        <dbReference type="ARBA" id="ARBA00022840"/>
    </source>
</evidence>
<proteinExistence type="inferred from homology"/>
<dbReference type="PANTHER" id="PTHR11070">
    <property type="entry name" value="UVRD / RECB / PCRA DNA HELICASE FAMILY MEMBER"/>
    <property type="match status" value="1"/>
</dbReference>
<evidence type="ECO:0000256" key="12">
    <source>
        <dbReference type="ARBA" id="ARBA00034617"/>
    </source>
</evidence>
<keyword evidence="5 15" id="KW-0378">Hydrolase</keyword>
<comment type="catalytic activity">
    <reaction evidence="12">
        <text>Couples ATP hydrolysis with the unwinding of duplex DNA by translocating in the 3'-5' direction.</text>
        <dbReference type="EC" id="5.6.2.4"/>
    </reaction>
</comment>
<feature type="domain" description="UvrD-like helicase ATP-binding" evidence="16">
    <location>
        <begin position="6"/>
        <end position="310"/>
    </location>
</feature>
<dbReference type="Gene3D" id="1.10.10.160">
    <property type="match status" value="1"/>
</dbReference>
<dbReference type="EMBL" id="MEZJ01000001">
    <property type="protein sequence ID" value="OGD55015.1"/>
    <property type="molecule type" value="Genomic_DNA"/>
</dbReference>
<reference evidence="18 19" key="1">
    <citation type="journal article" date="2016" name="Nat. Commun.">
        <title>Thousands of microbial genomes shed light on interconnected biogeochemical processes in an aquifer system.</title>
        <authorList>
            <person name="Anantharaman K."/>
            <person name="Brown C.T."/>
            <person name="Hug L.A."/>
            <person name="Sharon I."/>
            <person name="Castelle C.J."/>
            <person name="Probst A.J."/>
            <person name="Thomas B.C."/>
            <person name="Singh A."/>
            <person name="Wilkins M.J."/>
            <person name="Karaoz U."/>
            <person name="Brodie E.L."/>
            <person name="Williams K.H."/>
            <person name="Hubbard S.S."/>
            <person name="Banfield J.F."/>
        </authorList>
    </citation>
    <scope>NUCLEOTIDE SEQUENCE [LARGE SCALE GENOMIC DNA]</scope>
</reference>
<dbReference type="EC" id="5.6.2.4" evidence="13"/>
<keyword evidence="11" id="KW-0413">Isomerase</keyword>
<dbReference type="Pfam" id="PF12705">
    <property type="entry name" value="PDDEXK_1"/>
    <property type="match status" value="1"/>
</dbReference>
<dbReference type="AlphaFoldDB" id="A0A1F5DIS3"/>
<dbReference type="InterPro" id="IPR027417">
    <property type="entry name" value="P-loop_NTPase"/>
</dbReference>
<dbReference type="GO" id="GO:0003677">
    <property type="term" value="F:DNA binding"/>
    <property type="evidence" value="ECO:0007669"/>
    <property type="project" value="UniProtKB-KW"/>
</dbReference>
<dbReference type="InterPro" id="IPR000212">
    <property type="entry name" value="DNA_helicase_UvrD/REP"/>
</dbReference>
<dbReference type="Pfam" id="PF00580">
    <property type="entry name" value="UvrD-helicase"/>
    <property type="match status" value="1"/>
</dbReference>
<dbReference type="GO" id="GO:0005524">
    <property type="term" value="F:ATP binding"/>
    <property type="evidence" value="ECO:0007669"/>
    <property type="project" value="UniProtKB-UniRule"/>
</dbReference>
<evidence type="ECO:0000256" key="13">
    <source>
        <dbReference type="ARBA" id="ARBA00034808"/>
    </source>
</evidence>
<accession>A0A1F5DIS3</accession>
<keyword evidence="10" id="KW-0234">DNA repair</keyword>
<keyword evidence="4" id="KW-0227">DNA damage</keyword>
<dbReference type="CDD" id="cd17932">
    <property type="entry name" value="DEXQc_UvrD"/>
    <property type="match status" value="1"/>
</dbReference>
<evidence type="ECO:0000256" key="7">
    <source>
        <dbReference type="ARBA" id="ARBA00022839"/>
    </source>
</evidence>
<dbReference type="InterPro" id="IPR014016">
    <property type="entry name" value="UvrD-like_ATP-bd"/>
</dbReference>
<dbReference type="Proteomes" id="UP000178758">
    <property type="component" value="Unassembled WGS sequence"/>
</dbReference>
<evidence type="ECO:0000313" key="18">
    <source>
        <dbReference type="EMBL" id="OGD55015.1"/>
    </source>
</evidence>
<dbReference type="Gene3D" id="1.10.486.10">
    <property type="entry name" value="PCRA, domain 4"/>
    <property type="match status" value="1"/>
</dbReference>
<comment type="caution">
    <text evidence="18">The sequence shown here is derived from an EMBL/GenBank/DDBJ whole genome shotgun (WGS) entry which is preliminary data.</text>
</comment>
<dbReference type="InterPro" id="IPR038726">
    <property type="entry name" value="PDDEXK_AddAB-type"/>
</dbReference>
<dbReference type="InterPro" id="IPR014017">
    <property type="entry name" value="DNA_helicase_UvrD-like_C"/>
</dbReference>
<dbReference type="Gene3D" id="3.90.320.10">
    <property type="match status" value="1"/>
</dbReference>
<feature type="binding site" evidence="15">
    <location>
        <begin position="27"/>
        <end position="34"/>
    </location>
    <ligand>
        <name>ATP</name>
        <dbReference type="ChEBI" id="CHEBI:30616"/>
    </ligand>
</feature>
<evidence type="ECO:0000256" key="10">
    <source>
        <dbReference type="ARBA" id="ARBA00023204"/>
    </source>
</evidence>
<keyword evidence="7" id="KW-0269">Exonuclease</keyword>
<gene>
    <name evidence="18" type="ORF">A3J78_01270</name>
</gene>
<dbReference type="GO" id="GO:0004527">
    <property type="term" value="F:exonuclease activity"/>
    <property type="evidence" value="ECO:0007669"/>
    <property type="project" value="UniProtKB-KW"/>
</dbReference>
<evidence type="ECO:0000256" key="6">
    <source>
        <dbReference type="ARBA" id="ARBA00022806"/>
    </source>
</evidence>
<comment type="catalytic activity">
    <reaction evidence="14">
        <text>ATP + H2O = ADP + phosphate + H(+)</text>
        <dbReference type="Rhea" id="RHEA:13065"/>
        <dbReference type="ChEBI" id="CHEBI:15377"/>
        <dbReference type="ChEBI" id="CHEBI:15378"/>
        <dbReference type="ChEBI" id="CHEBI:30616"/>
        <dbReference type="ChEBI" id="CHEBI:43474"/>
        <dbReference type="ChEBI" id="CHEBI:456216"/>
        <dbReference type="EC" id="5.6.2.4"/>
    </reaction>
</comment>
<keyword evidence="8 15" id="KW-0067">ATP-binding</keyword>
<dbReference type="Gene3D" id="3.40.50.300">
    <property type="entry name" value="P-loop containing nucleotide triphosphate hydrolases"/>
    <property type="match status" value="2"/>
</dbReference>
<dbReference type="InterPro" id="IPR011604">
    <property type="entry name" value="PDDEXK-like_dom_sf"/>
</dbReference>
<evidence type="ECO:0000256" key="5">
    <source>
        <dbReference type="ARBA" id="ARBA00022801"/>
    </source>
</evidence>
<sequence length="978" mass="113312">MDNKKKILNKEQLKAVRYGQGPLLIIAGAGTGKTTVITERIKHLISSGKAKPAEILALTFTQKAALEMEERVDKIMPLGFFQMWIATFHAFCDRILRQEALHIGLDPHFALLTEAESLMFLKKNLFKFKLDYFRPAGNPFKFLQGMLTHFSRLMDEDVKPEDYLAYAKNLQAEFRIHNSEFRIDKDEIKKTFELAEAYKKYEELKIKEGMMDFSDLISNTLKLFRTRENVLKQYRQKFKYILVDEFQDTNICQNELVMLLAGSKPSLTVVADDDQSIYKWRGAAVSNVLQFRKTYPKAKIITLAKNYRSTQEILNRAYTLIQKNNPDRLEIKEKIDKKLIAVNQTLGEKIKFFLAERVEQEADLVAEEIKRLVNRSKPGLKTKKPGFYDFKDIAILVRANNHADALVRSFIRKGVPFQFLGPGRLLRQEEILDLIAYLKVLYNFEDNVAFFRILSLPIFDLSGRDIGALRNFAKKFNLSLFEAAEQIDKILVSEKNRKTIKKIIAMISRHLALIPKNTAGQILYYFLEDTSLLKQMAEFKTEHEEQVALNIAKFFDKLKTYEAEHEDTGVEAVVDWLNLKLELGESPLAADLDWTQENKVNILTVHSSKGLEFPVVFIVNLVCERFPTRDRHDQIPIPEQLIKEILPQGNSHEQEERRLFYVAMTRAKERLYFSAAKFYGEGKRLKKISPFVIEALGKKFNNLTIEQLNNKQLAIFDFKPLKKYQVSSIKYQRSRVTYLSYSQLESFARCPLQYKYSYIIKIPTPPFAAASFGISIHNSLKDFYGLVLDKQKPSLKNLLSILNASWLKEGYSSKDHEEKMLKKAKKYLRLFYQKSYQAADNPIALEQTFMVKVSPDLKIGGRFDRVDKLTDESIEIIDYKTGKVPSQKEVDKDLQMTIYCLAASGFGVYQKNPQEIKLSFYFLENQQKISTSRTTEDLLKAKKEIIEIKQEIEKSDFLPKPGPYCDFCDFKLLCPAWQ</sequence>
<evidence type="ECO:0000313" key="19">
    <source>
        <dbReference type="Proteomes" id="UP000178758"/>
    </source>
</evidence>
<organism evidence="18 19">
    <name type="scientific">Candidatus Beckwithbacteria bacterium RBG_13_35_6</name>
    <dbReference type="NCBI Taxonomy" id="1797456"/>
    <lineage>
        <taxon>Bacteria</taxon>
        <taxon>Candidatus Beckwithiibacteriota</taxon>
    </lineage>
</organism>
<evidence type="ECO:0000259" key="17">
    <source>
        <dbReference type="PROSITE" id="PS51217"/>
    </source>
</evidence>
<evidence type="ECO:0000256" key="15">
    <source>
        <dbReference type="PROSITE-ProRule" id="PRU00560"/>
    </source>
</evidence>
<dbReference type="SUPFAM" id="SSF52540">
    <property type="entry name" value="P-loop containing nucleoside triphosphate hydrolases"/>
    <property type="match status" value="1"/>
</dbReference>
<evidence type="ECO:0000256" key="2">
    <source>
        <dbReference type="ARBA" id="ARBA00022722"/>
    </source>
</evidence>
<name>A0A1F5DIS3_9BACT</name>
<comment type="similarity">
    <text evidence="1">Belongs to the helicase family. UvrD subfamily.</text>
</comment>
<dbReference type="GO" id="GO:0000725">
    <property type="term" value="P:recombinational repair"/>
    <property type="evidence" value="ECO:0007669"/>
    <property type="project" value="TreeGrafter"/>
</dbReference>
<evidence type="ECO:0000256" key="4">
    <source>
        <dbReference type="ARBA" id="ARBA00022763"/>
    </source>
</evidence>
<dbReference type="PROSITE" id="PS51198">
    <property type="entry name" value="UVRD_HELICASE_ATP_BIND"/>
    <property type="match status" value="1"/>
</dbReference>
<evidence type="ECO:0000256" key="11">
    <source>
        <dbReference type="ARBA" id="ARBA00023235"/>
    </source>
</evidence>
<dbReference type="Pfam" id="PF13361">
    <property type="entry name" value="UvrD_C"/>
    <property type="match status" value="1"/>
</dbReference>
<keyword evidence="3 15" id="KW-0547">Nucleotide-binding</keyword>
<dbReference type="GO" id="GO:0033202">
    <property type="term" value="C:DNA helicase complex"/>
    <property type="evidence" value="ECO:0007669"/>
    <property type="project" value="TreeGrafter"/>
</dbReference>
<evidence type="ECO:0000259" key="16">
    <source>
        <dbReference type="PROSITE" id="PS51198"/>
    </source>
</evidence>